<keyword evidence="2" id="KW-0413">Isomerase</keyword>
<evidence type="ECO:0000256" key="3">
    <source>
        <dbReference type="SAM" id="Coils"/>
    </source>
</evidence>
<reference evidence="5 6" key="1">
    <citation type="journal article" date="2016" name="Nat. Commun.">
        <title>Thousands of microbial genomes shed light on interconnected biogeochemical processes in an aquifer system.</title>
        <authorList>
            <person name="Anantharaman K."/>
            <person name="Brown C.T."/>
            <person name="Hug L.A."/>
            <person name="Sharon I."/>
            <person name="Castelle C.J."/>
            <person name="Probst A.J."/>
            <person name="Thomas B.C."/>
            <person name="Singh A."/>
            <person name="Wilkins M.J."/>
            <person name="Karaoz U."/>
            <person name="Brodie E.L."/>
            <person name="Williams K.H."/>
            <person name="Hubbard S.S."/>
            <person name="Banfield J.F."/>
        </authorList>
    </citation>
    <scope>NUCLEOTIDE SEQUENCE [LARGE SCALE GENOMIC DNA]</scope>
</reference>
<proteinExistence type="predicted"/>
<keyword evidence="2" id="KW-0697">Rotamase</keyword>
<protein>
    <recommendedName>
        <fullName evidence="4">PpiC domain-containing protein</fullName>
    </recommendedName>
</protein>
<dbReference type="EMBL" id="MFNF01000048">
    <property type="protein sequence ID" value="OGH00273.1"/>
    <property type="molecule type" value="Genomic_DNA"/>
</dbReference>
<evidence type="ECO:0000256" key="1">
    <source>
        <dbReference type="ARBA" id="ARBA00022729"/>
    </source>
</evidence>
<keyword evidence="1" id="KW-0732">Signal</keyword>
<evidence type="ECO:0000313" key="5">
    <source>
        <dbReference type="EMBL" id="OGH00273.1"/>
    </source>
</evidence>
<comment type="caution">
    <text evidence="5">The sequence shown here is derived from an EMBL/GenBank/DDBJ whole genome shotgun (WGS) entry which is preliminary data.</text>
</comment>
<feature type="domain" description="PpiC" evidence="4">
    <location>
        <begin position="171"/>
        <end position="273"/>
    </location>
</feature>
<keyword evidence="3" id="KW-0175">Coiled coil</keyword>
<dbReference type="PANTHER" id="PTHR47637:SF1">
    <property type="entry name" value="CHAPERONE SURA"/>
    <property type="match status" value="1"/>
</dbReference>
<organism evidence="5 6">
    <name type="scientific">Candidatus Lambdaproteobacteria bacterium RIFOXYD2_FULL_56_26</name>
    <dbReference type="NCBI Taxonomy" id="1817773"/>
    <lineage>
        <taxon>Bacteria</taxon>
        <taxon>Pseudomonadati</taxon>
        <taxon>Pseudomonadota</taxon>
        <taxon>Candidatus Lambdaproteobacteria</taxon>
    </lineage>
</organism>
<dbReference type="SUPFAM" id="SSF109998">
    <property type="entry name" value="Triger factor/SurA peptide-binding domain-like"/>
    <property type="match status" value="1"/>
</dbReference>
<dbReference type="InterPro" id="IPR046357">
    <property type="entry name" value="PPIase_dom_sf"/>
</dbReference>
<dbReference type="Gene3D" id="3.10.50.40">
    <property type="match status" value="1"/>
</dbReference>
<dbReference type="AlphaFoldDB" id="A0A1F6GQ90"/>
<name>A0A1F6GQ90_9PROT</name>
<gene>
    <name evidence="5" type="ORF">A2557_05960</name>
</gene>
<dbReference type="PROSITE" id="PS50198">
    <property type="entry name" value="PPIC_PPIASE_2"/>
    <property type="match status" value="1"/>
</dbReference>
<feature type="coiled-coil region" evidence="3">
    <location>
        <begin position="85"/>
        <end position="123"/>
    </location>
</feature>
<accession>A0A1F6GQ90</accession>
<dbReference type="PANTHER" id="PTHR47637">
    <property type="entry name" value="CHAPERONE SURA"/>
    <property type="match status" value="1"/>
</dbReference>
<dbReference type="InterPro" id="IPR050280">
    <property type="entry name" value="OMP_Chaperone_SurA"/>
</dbReference>
<dbReference type="Pfam" id="PF13624">
    <property type="entry name" value="SurA_N_3"/>
    <property type="match status" value="1"/>
</dbReference>
<evidence type="ECO:0000259" key="4">
    <source>
        <dbReference type="PROSITE" id="PS50198"/>
    </source>
</evidence>
<dbReference type="InterPro" id="IPR000297">
    <property type="entry name" value="PPIase_PpiC"/>
</dbReference>
<dbReference type="Proteomes" id="UP000177583">
    <property type="component" value="Unassembled WGS sequence"/>
</dbReference>
<dbReference type="Pfam" id="PF00639">
    <property type="entry name" value="Rotamase"/>
    <property type="match status" value="1"/>
</dbReference>
<evidence type="ECO:0000256" key="2">
    <source>
        <dbReference type="PROSITE-ProRule" id="PRU00278"/>
    </source>
</evidence>
<dbReference type="InterPro" id="IPR027304">
    <property type="entry name" value="Trigger_fact/SurA_dom_sf"/>
</dbReference>
<dbReference type="GO" id="GO:0003755">
    <property type="term" value="F:peptidyl-prolyl cis-trans isomerase activity"/>
    <property type="evidence" value="ECO:0007669"/>
    <property type="project" value="UniProtKB-KW"/>
</dbReference>
<sequence length="318" mass="36287">MKKLQVWAALWVFGFGTVSLLEAAVFDQIRIQVYNQVITQREIDLRTEAKLSAQNGRGMVADPLAQETVRAEVTESLVEEALLSHRAEELKIEISEEQLDEEMDRFRSQNRMNEREFEEALEQQKTTLSDFREALRAKLARDGVMQREIASQVAINEEEIKKNYLAQAQTSLMVHARHILILAKPNAPEGEVKKAKEKLEGLRKQLISGEDFGKLAQEFSQDPTVATNLGDLGFFKKEDMDPGFTQAAFALAPGTISVPVRTKFGLHLIEVLSKEERPLVPFEKVRDSLFSRAFNKEYQEKMEAYLKQLKANAKINYR</sequence>
<dbReference type="Gene3D" id="1.10.4030.10">
    <property type="entry name" value="Porin chaperone SurA, peptide-binding domain"/>
    <property type="match status" value="1"/>
</dbReference>
<evidence type="ECO:0000313" key="6">
    <source>
        <dbReference type="Proteomes" id="UP000177583"/>
    </source>
</evidence>
<dbReference type="SUPFAM" id="SSF54534">
    <property type="entry name" value="FKBP-like"/>
    <property type="match status" value="1"/>
</dbReference>